<evidence type="ECO:0000313" key="24">
    <source>
        <dbReference type="EMBL" id="APX52198.1"/>
    </source>
</evidence>
<accession>A0A1P8NUD7</accession>
<keyword evidence="9 13" id="KW-0472">Membrane</keyword>
<feature type="transmembrane region" description="Helical" evidence="13">
    <location>
        <begin position="201"/>
        <end position="229"/>
    </location>
</feature>
<dbReference type="EMBL" id="KY387118">
    <property type="protein sequence ID" value="APX52204.1"/>
    <property type="molecule type" value="Genomic_DNA"/>
</dbReference>
<protein>
    <recommendedName>
        <fullName evidence="13">Vomeronasal type-1 receptor</fullName>
    </recommendedName>
</protein>
<dbReference type="EMBL" id="KY387106">
    <property type="protein sequence ID" value="APX52192.1"/>
    <property type="molecule type" value="Genomic_DNA"/>
</dbReference>
<dbReference type="PANTHER" id="PTHR24062">
    <property type="entry name" value="VOMERONASAL TYPE-1 RECEPTOR"/>
    <property type="match status" value="1"/>
</dbReference>
<evidence type="ECO:0000256" key="8">
    <source>
        <dbReference type="ARBA" id="ARBA00023040"/>
    </source>
</evidence>
<comment type="similarity">
    <text evidence="3 13">Belongs to the G-protein coupled receptor 1 family.</text>
</comment>
<evidence type="ECO:0000313" key="19">
    <source>
        <dbReference type="EMBL" id="APX52193.1"/>
    </source>
</evidence>
<feature type="transmembrane region" description="Helical" evidence="13">
    <location>
        <begin position="67"/>
        <end position="85"/>
    </location>
</feature>
<organism evidence="20">
    <name type="scientific">Microcebus murinus</name>
    <name type="common">Gray mouse lemur</name>
    <name type="synonym">Lemur murinus</name>
    <dbReference type="NCBI Taxonomy" id="30608"/>
    <lineage>
        <taxon>Eukaryota</taxon>
        <taxon>Metazoa</taxon>
        <taxon>Chordata</taxon>
        <taxon>Craniata</taxon>
        <taxon>Vertebrata</taxon>
        <taxon>Euteleostomi</taxon>
        <taxon>Mammalia</taxon>
        <taxon>Eutheria</taxon>
        <taxon>Euarchontoglires</taxon>
        <taxon>Primates</taxon>
        <taxon>Strepsirrhini</taxon>
        <taxon>Lemuriformes</taxon>
        <taxon>Cheirogaleidae</taxon>
        <taxon>Microcebus</taxon>
    </lineage>
</organism>
<keyword evidence="8 13" id="KW-0297">G-protein coupled receptor</keyword>
<dbReference type="EMBL" id="KY387115">
    <property type="protein sequence ID" value="APX52201.1"/>
    <property type="molecule type" value="Genomic_DNA"/>
</dbReference>
<dbReference type="Gene3D" id="1.20.1070.10">
    <property type="entry name" value="Rhodopsin 7-helix transmembrane proteins"/>
    <property type="match status" value="1"/>
</dbReference>
<dbReference type="EMBL" id="KY387122">
    <property type="protein sequence ID" value="APX52208.1"/>
    <property type="molecule type" value="Genomic_DNA"/>
</dbReference>
<evidence type="ECO:0000313" key="25">
    <source>
        <dbReference type="EMBL" id="APX52199.1"/>
    </source>
</evidence>
<feature type="transmembrane region" description="Helical" evidence="13">
    <location>
        <begin position="105"/>
        <end position="128"/>
    </location>
</feature>
<dbReference type="EMBL" id="KY387103">
    <property type="protein sequence ID" value="APX52189.1"/>
    <property type="molecule type" value="Genomic_DNA"/>
</dbReference>
<sequence>MKLFAHRNHCCHNVKENVLKDTVAFGNMAIGIIFFTQTAIGVLGNYSLLYHYVFLCHAEYRLRSRDLIIKNLIIANSVVILSNGVPQTLTAFRLKHFFSDFGCKLLLYVQRVGRGVSIGTTCLLSVFQAITISPRNSRWKDLKIKTPKYIGYSVLFCWILFIAVHFIFPVNILVKWSSKNITEKRNFGYCSTLGREKILDALYIALLVFPEVLFSVLIILSSGSMIFILHRHKQRVHHIHRTNGSSKSSPESRATQSILLLVTTFVSFYTLSSILHACLALFHNPSLWLVNTASLITVCFPTISPFILMNHDSAVFRLCFLWLRNTKFPDFIRNM</sequence>
<dbReference type="EMBL" id="KY387121">
    <property type="protein sequence ID" value="APX52207.1"/>
    <property type="molecule type" value="Genomic_DNA"/>
</dbReference>
<comment type="subcellular location">
    <subcellularLocation>
        <location evidence="2 13">Cell membrane</location>
        <topology evidence="2 13">Multi-pass membrane protein</topology>
    </subcellularLocation>
</comment>
<dbReference type="EMBL" id="KY387117">
    <property type="protein sequence ID" value="APX52203.1"/>
    <property type="molecule type" value="Genomic_DNA"/>
</dbReference>
<dbReference type="GO" id="GO:0005886">
    <property type="term" value="C:plasma membrane"/>
    <property type="evidence" value="ECO:0007669"/>
    <property type="project" value="UniProtKB-SubCell"/>
</dbReference>
<keyword evidence="5 13" id="KW-0589">Pheromone response</keyword>
<evidence type="ECO:0000313" key="22">
    <source>
        <dbReference type="EMBL" id="APX52196.1"/>
    </source>
</evidence>
<evidence type="ECO:0000313" key="30">
    <source>
        <dbReference type="EMBL" id="APX52204.1"/>
    </source>
</evidence>
<evidence type="ECO:0000256" key="9">
    <source>
        <dbReference type="ARBA" id="ARBA00023136"/>
    </source>
</evidence>
<dbReference type="EMBL" id="KY387104">
    <property type="protein sequence ID" value="APX52190.1"/>
    <property type="molecule type" value="Genomic_DNA"/>
</dbReference>
<dbReference type="EMBL" id="KY387113">
    <property type="protein sequence ID" value="APX52199.1"/>
    <property type="molecule type" value="Genomic_DNA"/>
</dbReference>
<dbReference type="FunFam" id="1.20.1070.10:FF:000033">
    <property type="entry name" value="Vomeronasal type-1 receptor"/>
    <property type="match status" value="1"/>
</dbReference>
<evidence type="ECO:0000256" key="3">
    <source>
        <dbReference type="ARBA" id="ARBA00010663"/>
    </source>
</evidence>
<evidence type="ECO:0000313" key="28">
    <source>
        <dbReference type="EMBL" id="APX52202.1"/>
    </source>
</evidence>
<dbReference type="PROSITE" id="PS50262">
    <property type="entry name" value="G_PROTEIN_RECEP_F1_2"/>
    <property type="match status" value="1"/>
</dbReference>
<dbReference type="EMBL" id="KY387107">
    <property type="protein sequence ID" value="APX52193.1"/>
    <property type="molecule type" value="Genomic_DNA"/>
</dbReference>
<keyword evidence="11" id="KW-0325">Glycoprotein</keyword>
<dbReference type="EMBL" id="KY387112">
    <property type="protein sequence ID" value="APX52198.1"/>
    <property type="molecule type" value="Genomic_DNA"/>
</dbReference>
<evidence type="ECO:0000259" key="14">
    <source>
        <dbReference type="PROSITE" id="PS50262"/>
    </source>
</evidence>
<evidence type="ECO:0000313" key="34">
    <source>
        <dbReference type="EMBL" id="APX52208.1"/>
    </source>
</evidence>
<reference evidence="20" key="1">
    <citation type="journal article" date="2017" name="BMC Evol. Biol.">
        <title>Population genetics of mouse lemur vomeronasal receptors: current versus past selection and demographic inference.</title>
        <authorList>
            <person name="Hohenbrink P."/>
            <person name="Mundy N.I."/>
            <person name="Radespiel U."/>
        </authorList>
    </citation>
    <scope>NUCLEOTIDE SEQUENCE</scope>
    <source>
        <strain evidence="15">F-01-08</strain>
        <strain evidence="16">F-02-05</strain>
        <strain evidence="17">F-05-07</strain>
        <strain evidence="18">F-13-08</strain>
        <strain evidence="19">F-20-07</strain>
        <strain evidence="20">F-28-08</strain>
        <strain evidence="21">F-35-08</strain>
        <strain evidence="22">F-58-07</strain>
        <strain evidence="23">F-60-07</strain>
        <strain evidence="24">F-67-08</strain>
        <strain evidence="25">M-08-08</strain>
        <strain evidence="26">M-17-08</strain>
        <strain evidence="27">M-23-07</strain>
        <strain evidence="28">M-24-08</strain>
        <strain evidence="29">M-32-06</strain>
        <strain evidence="30">M-34-08</strain>
        <strain evidence="31">M-57-07</strain>
        <strain evidence="32">M-57-08</strain>
        <strain evidence="33">M-64-08</strain>
        <strain evidence="34">M-75-07</strain>
    </source>
</reference>
<evidence type="ECO:0000313" key="16">
    <source>
        <dbReference type="EMBL" id="APX52190.1"/>
    </source>
</evidence>
<feature type="transmembrane region" description="Helical" evidence="13">
    <location>
        <begin position="149"/>
        <end position="168"/>
    </location>
</feature>
<feature type="transmembrane region" description="Helical" evidence="13">
    <location>
        <begin position="28"/>
        <end position="55"/>
    </location>
</feature>
<dbReference type="EMBL" id="KY387119">
    <property type="protein sequence ID" value="APX52205.1"/>
    <property type="molecule type" value="Genomic_DNA"/>
</dbReference>
<dbReference type="EMBL" id="KY387105">
    <property type="protein sequence ID" value="APX52191.1"/>
    <property type="molecule type" value="Genomic_DNA"/>
</dbReference>
<dbReference type="EMBL" id="KY387111">
    <property type="protein sequence ID" value="APX52197.1"/>
    <property type="molecule type" value="Genomic_DNA"/>
</dbReference>
<name>A0A1P8NUD7_MICMU</name>
<keyword evidence="10 13" id="KW-0675">Receptor</keyword>
<dbReference type="GO" id="GO:0019236">
    <property type="term" value="P:response to pheromone"/>
    <property type="evidence" value="ECO:0007669"/>
    <property type="project" value="UniProtKB-KW"/>
</dbReference>
<evidence type="ECO:0000256" key="2">
    <source>
        <dbReference type="ARBA" id="ARBA00004651"/>
    </source>
</evidence>
<evidence type="ECO:0000256" key="7">
    <source>
        <dbReference type="ARBA" id="ARBA00022989"/>
    </source>
</evidence>
<dbReference type="EMBL" id="KY387116">
    <property type="protein sequence ID" value="APX52202.1"/>
    <property type="molecule type" value="Genomic_DNA"/>
</dbReference>
<dbReference type="EMBL" id="KY387108">
    <property type="protein sequence ID" value="APX52194.1"/>
    <property type="molecule type" value="Genomic_DNA"/>
</dbReference>
<proteinExistence type="inferred from homology"/>
<evidence type="ECO:0000256" key="10">
    <source>
        <dbReference type="ARBA" id="ARBA00023170"/>
    </source>
</evidence>
<feature type="domain" description="G-protein coupled receptors family 1 profile" evidence="14">
    <location>
        <begin position="26"/>
        <end position="308"/>
    </location>
</feature>
<dbReference type="EMBL" id="KY387109">
    <property type="protein sequence ID" value="APX52195.1"/>
    <property type="molecule type" value="Genomic_DNA"/>
</dbReference>
<dbReference type="GO" id="GO:0016503">
    <property type="term" value="F:pheromone receptor activity"/>
    <property type="evidence" value="ECO:0007669"/>
    <property type="project" value="InterPro"/>
</dbReference>
<dbReference type="EMBL" id="KY387110">
    <property type="protein sequence ID" value="APX52196.1"/>
    <property type="molecule type" value="Genomic_DNA"/>
</dbReference>
<evidence type="ECO:0000256" key="5">
    <source>
        <dbReference type="ARBA" id="ARBA00022507"/>
    </source>
</evidence>
<feature type="transmembrane region" description="Helical" evidence="13">
    <location>
        <begin position="288"/>
        <end position="308"/>
    </location>
</feature>
<evidence type="ECO:0000313" key="31">
    <source>
        <dbReference type="EMBL" id="APX52205.1"/>
    </source>
</evidence>
<evidence type="ECO:0000256" key="6">
    <source>
        <dbReference type="ARBA" id="ARBA00022692"/>
    </source>
</evidence>
<dbReference type="EMBL" id="KY387114">
    <property type="protein sequence ID" value="APX52200.1"/>
    <property type="molecule type" value="Genomic_DNA"/>
</dbReference>
<evidence type="ECO:0000313" key="15">
    <source>
        <dbReference type="EMBL" id="APX52189.1"/>
    </source>
</evidence>
<keyword evidence="6 13" id="KW-0812">Transmembrane</keyword>
<evidence type="ECO:0000313" key="26">
    <source>
        <dbReference type="EMBL" id="APX52200.1"/>
    </source>
</evidence>
<dbReference type="CDD" id="cd13949">
    <property type="entry name" value="7tm_V1R_pheromone"/>
    <property type="match status" value="1"/>
</dbReference>
<feature type="transmembrane region" description="Helical" evidence="13">
    <location>
        <begin position="258"/>
        <end position="282"/>
    </location>
</feature>
<dbReference type="PRINTS" id="PR01534">
    <property type="entry name" value="VOMERONASL1R"/>
</dbReference>
<evidence type="ECO:0000256" key="4">
    <source>
        <dbReference type="ARBA" id="ARBA00022475"/>
    </source>
</evidence>
<dbReference type="EMBL" id="KY387120">
    <property type="protein sequence ID" value="APX52206.1"/>
    <property type="molecule type" value="Genomic_DNA"/>
</dbReference>
<dbReference type="AlphaFoldDB" id="A0A1P8NUD7"/>
<keyword evidence="7 13" id="KW-1133">Transmembrane helix</keyword>
<dbReference type="InterPro" id="IPR004072">
    <property type="entry name" value="Vmron_rcpt_1"/>
</dbReference>
<evidence type="ECO:0000256" key="1">
    <source>
        <dbReference type="ARBA" id="ARBA00003878"/>
    </source>
</evidence>
<evidence type="ECO:0000313" key="18">
    <source>
        <dbReference type="EMBL" id="APX52192.1"/>
    </source>
</evidence>
<evidence type="ECO:0000313" key="27">
    <source>
        <dbReference type="EMBL" id="APX52201.1"/>
    </source>
</evidence>
<evidence type="ECO:0000256" key="12">
    <source>
        <dbReference type="ARBA" id="ARBA00023224"/>
    </source>
</evidence>
<dbReference type="SUPFAM" id="SSF81321">
    <property type="entry name" value="Family A G protein-coupled receptor-like"/>
    <property type="match status" value="1"/>
</dbReference>
<evidence type="ECO:0000256" key="13">
    <source>
        <dbReference type="RuleBase" id="RU364061"/>
    </source>
</evidence>
<evidence type="ECO:0000313" key="33">
    <source>
        <dbReference type="EMBL" id="APX52207.1"/>
    </source>
</evidence>
<dbReference type="GO" id="GO:0007606">
    <property type="term" value="P:sensory perception of chemical stimulus"/>
    <property type="evidence" value="ECO:0007669"/>
    <property type="project" value="UniProtKB-ARBA"/>
</dbReference>
<evidence type="ECO:0000313" key="21">
    <source>
        <dbReference type="EMBL" id="APX52195.1"/>
    </source>
</evidence>
<evidence type="ECO:0000313" key="32">
    <source>
        <dbReference type="EMBL" id="APX52206.1"/>
    </source>
</evidence>
<evidence type="ECO:0000313" key="20">
    <source>
        <dbReference type="EMBL" id="APX52194.1"/>
    </source>
</evidence>
<evidence type="ECO:0000256" key="11">
    <source>
        <dbReference type="ARBA" id="ARBA00023180"/>
    </source>
</evidence>
<keyword evidence="4 13" id="KW-1003">Cell membrane</keyword>
<comment type="function">
    <text evidence="1">Putative pheromone receptor.</text>
</comment>
<evidence type="ECO:0000313" key="17">
    <source>
        <dbReference type="EMBL" id="APX52191.1"/>
    </source>
</evidence>
<evidence type="ECO:0000313" key="29">
    <source>
        <dbReference type="EMBL" id="APX52203.1"/>
    </source>
</evidence>
<keyword evidence="12 13" id="KW-0807">Transducer</keyword>
<evidence type="ECO:0000313" key="23">
    <source>
        <dbReference type="EMBL" id="APX52197.1"/>
    </source>
</evidence>
<dbReference type="Pfam" id="PF03402">
    <property type="entry name" value="V1R"/>
    <property type="match status" value="1"/>
</dbReference>
<dbReference type="InterPro" id="IPR017452">
    <property type="entry name" value="GPCR_Rhodpsn_7TM"/>
</dbReference>